<accession>A0A0N4ZI71</accession>
<dbReference type="GO" id="GO:0005524">
    <property type="term" value="F:ATP binding"/>
    <property type="evidence" value="ECO:0007669"/>
    <property type="project" value="UniProtKB-KW"/>
</dbReference>
<evidence type="ECO:0000256" key="3">
    <source>
        <dbReference type="ARBA" id="ARBA00025768"/>
    </source>
</evidence>
<evidence type="ECO:0000256" key="4">
    <source>
        <dbReference type="ARBA" id="ARBA00026170"/>
    </source>
</evidence>
<protein>
    <recommendedName>
        <fullName evidence="4">Protein KTI12 homolog</fullName>
    </recommendedName>
</protein>
<evidence type="ECO:0000313" key="5">
    <source>
        <dbReference type="Proteomes" id="UP000038045"/>
    </source>
</evidence>
<reference evidence="6" key="1">
    <citation type="submission" date="2017-02" db="UniProtKB">
        <authorList>
            <consortium name="WormBaseParasite"/>
        </authorList>
    </citation>
    <scope>IDENTIFICATION</scope>
</reference>
<dbReference type="InterPro" id="IPR013641">
    <property type="entry name" value="KTI12/PSTK"/>
</dbReference>
<keyword evidence="1" id="KW-0547">Nucleotide-binding</keyword>
<proteinExistence type="inferred from homology"/>
<dbReference type="SUPFAM" id="SSF52540">
    <property type="entry name" value="P-loop containing nucleoside triphosphate hydrolases"/>
    <property type="match status" value="1"/>
</dbReference>
<evidence type="ECO:0000256" key="1">
    <source>
        <dbReference type="ARBA" id="ARBA00022741"/>
    </source>
</evidence>
<keyword evidence="5" id="KW-1185">Reference proteome</keyword>
<evidence type="ECO:0000313" key="6">
    <source>
        <dbReference type="WBParaSite" id="PTRK_0000762600.1"/>
    </source>
</evidence>
<dbReference type="Proteomes" id="UP000038045">
    <property type="component" value="Unplaced"/>
</dbReference>
<dbReference type="WBParaSite" id="PTRK_0000762600.1">
    <property type="protein sequence ID" value="PTRK_0000762600.1"/>
    <property type="gene ID" value="PTRK_0000762600"/>
</dbReference>
<dbReference type="Pfam" id="PF08433">
    <property type="entry name" value="KTI12"/>
    <property type="match status" value="1"/>
</dbReference>
<name>A0A0N4ZI71_PARTI</name>
<dbReference type="Gene3D" id="3.40.50.300">
    <property type="entry name" value="P-loop containing nucleotide triphosphate hydrolases"/>
    <property type="match status" value="1"/>
</dbReference>
<comment type="similarity">
    <text evidence="3">Belongs to the KTI12 family.</text>
</comment>
<dbReference type="PANTHER" id="PTHR12435">
    <property type="match status" value="1"/>
</dbReference>
<dbReference type="AlphaFoldDB" id="A0A0N4ZI71"/>
<keyword evidence="2" id="KW-0067">ATP-binding</keyword>
<dbReference type="InterPro" id="IPR027417">
    <property type="entry name" value="P-loop_NTPase"/>
</dbReference>
<sequence>MPLLVVYGKPCSGKSRIVDDFVNYLGEKYNMSKDKIKIIRDSDNGQFSTNIYDNSKMEKDHRCFLKSSTDESLKKDILVILDSLNYIKGYRYELHCIAKKSETKFSLLTINEDDDKCLKMNLKENQRYDERIIKEIFMRMELPNQKDFWDNPNVVINSSTSTTNNTEAFEKLYINLFEGASLVSNKSTQVQPISNRNFVTDIAKITKKIILVLDSEQSRHKFGDRISLPHTDIDEKDENKNRYLYIKRYSINELDRCRKVFLGTIKGKPIEGVNMIGNLFVNYLNTHLSICHVEGDL</sequence>
<evidence type="ECO:0000256" key="2">
    <source>
        <dbReference type="ARBA" id="ARBA00022840"/>
    </source>
</evidence>
<dbReference type="STRING" id="131310.A0A0N4ZI71"/>
<organism evidence="5 6">
    <name type="scientific">Parastrongyloides trichosuri</name>
    <name type="common">Possum-specific nematode worm</name>
    <dbReference type="NCBI Taxonomy" id="131310"/>
    <lineage>
        <taxon>Eukaryota</taxon>
        <taxon>Metazoa</taxon>
        <taxon>Ecdysozoa</taxon>
        <taxon>Nematoda</taxon>
        <taxon>Chromadorea</taxon>
        <taxon>Rhabditida</taxon>
        <taxon>Tylenchina</taxon>
        <taxon>Panagrolaimomorpha</taxon>
        <taxon>Strongyloidoidea</taxon>
        <taxon>Strongyloididae</taxon>
        <taxon>Parastrongyloides</taxon>
    </lineage>
</organism>